<sequence length="125" mass="13724">MDQLAAGHAIETKVRERSADIESDHAESEAVSGPNPTSRNTRSHAVWRYMVIPLIQSPSRRMCHPDYLSEEAYAKLSSPGALDGLRIHTEEVDEVFSHITPDTLTVAVVMDSMDWFDPSGTAAAS</sequence>
<protein>
    <submittedName>
        <fullName evidence="2">Uncharacterized protein</fullName>
    </submittedName>
</protein>
<evidence type="ECO:0000313" key="3">
    <source>
        <dbReference type="Proteomes" id="UP000191342"/>
    </source>
</evidence>
<dbReference type="AlphaFoldDB" id="A0A1V6TK09"/>
<comment type="caution">
    <text evidence="2">The sequence shown here is derived from an EMBL/GenBank/DDBJ whole genome shotgun (WGS) entry which is preliminary data.</text>
</comment>
<organism evidence="2 3">
    <name type="scientific">Penicillium flavigenum</name>
    <dbReference type="NCBI Taxonomy" id="254877"/>
    <lineage>
        <taxon>Eukaryota</taxon>
        <taxon>Fungi</taxon>
        <taxon>Dikarya</taxon>
        <taxon>Ascomycota</taxon>
        <taxon>Pezizomycotina</taxon>
        <taxon>Eurotiomycetes</taxon>
        <taxon>Eurotiomycetidae</taxon>
        <taxon>Eurotiales</taxon>
        <taxon>Aspergillaceae</taxon>
        <taxon>Penicillium</taxon>
    </lineage>
</organism>
<dbReference type="OrthoDB" id="10253390at2759"/>
<feature type="compositionally biased region" description="Basic and acidic residues" evidence="1">
    <location>
        <begin position="10"/>
        <end position="28"/>
    </location>
</feature>
<feature type="region of interest" description="Disordered" evidence="1">
    <location>
        <begin position="1"/>
        <end position="42"/>
    </location>
</feature>
<dbReference type="PANTHER" id="PTHR47473:SF1">
    <property type="entry name" value="METHYLTRANSFERASE DOMAIN-CONTAINING PROTEIN"/>
    <property type="match status" value="1"/>
</dbReference>
<name>A0A1V6TK09_9EURO</name>
<gene>
    <name evidence="2" type="ORF">PENFLA_c008G08390</name>
</gene>
<proteinExistence type="predicted"/>
<evidence type="ECO:0000313" key="2">
    <source>
        <dbReference type="EMBL" id="OQE25903.1"/>
    </source>
</evidence>
<dbReference type="Pfam" id="PF11899">
    <property type="entry name" value="DUF3419"/>
    <property type="match status" value="1"/>
</dbReference>
<dbReference type="PANTHER" id="PTHR47473">
    <property type="entry name" value="BTA1P"/>
    <property type="match status" value="1"/>
</dbReference>
<keyword evidence="3" id="KW-1185">Reference proteome</keyword>
<dbReference type="InterPro" id="IPR021829">
    <property type="entry name" value="DUF3419"/>
</dbReference>
<evidence type="ECO:0000256" key="1">
    <source>
        <dbReference type="SAM" id="MobiDB-lite"/>
    </source>
</evidence>
<dbReference type="Proteomes" id="UP000191342">
    <property type="component" value="Unassembled WGS sequence"/>
</dbReference>
<reference evidence="3" key="1">
    <citation type="journal article" date="2017" name="Nat. Microbiol.">
        <title>Global analysis of biosynthetic gene clusters reveals vast potential of secondary metabolite production in Penicillium species.</title>
        <authorList>
            <person name="Nielsen J.C."/>
            <person name="Grijseels S."/>
            <person name="Prigent S."/>
            <person name="Ji B."/>
            <person name="Dainat J."/>
            <person name="Nielsen K.F."/>
            <person name="Frisvad J.C."/>
            <person name="Workman M."/>
            <person name="Nielsen J."/>
        </authorList>
    </citation>
    <scope>NUCLEOTIDE SEQUENCE [LARGE SCALE GENOMIC DNA]</scope>
    <source>
        <strain evidence="3">IBT 14082</strain>
    </source>
</reference>
<dbReference type="EMBL" id="MLQL01000008">
    <property type="protein sequence ID" value="OQE25903.1"/>
    <property type="molecule type" value="Genomic_DNA"/>
</dbReference>
<accession>A0A1V6TK09</accession>
<dbReference type="STRING" id="254877.A0A1V6TK09"/>